<sequence>MRPDKTCQACGRRITWRKKWERDWDEVRWCSEACRRARTDPTDAALEQSVLELLSRRAGGATICPSEAARAVGGDDWRPLMEPAREAARRLVARGLVEITQGGHVVDGSTAKGPIRVRRTSRGR</sequence>
<protein>
    <submittedName>
        <fullName evidence="2">Uncharacterized protein RSP_6119</fullName>
    </submittedName>
</protein>
<reference evidence="2" key="1">
    <citation type="submission" date="2020-02" db="EMBL/GenBank/DDBJ databases">
        <authorList>
            <person name="Meier V. D."/>
        </authorList>
    </citation>
    <scope>NUCLEOTIDE SEQUENCE</scope>
    <source>
        <strain evidence="2">AVDCRST_MAG16</strain>
    </source>
</reference>
<accession>A0A6J4M711</accession>
<proteinExistence type="predicted"/>
<dbReference type="SUPFAM" id="SSF46785">
    <property type="entry name" value="Winged helix' DNA-binding domain"/>
    <property type="match status" value="1"/>
</dbReference>
<dbReference type="PANTHER" id="PTHR37463:SF1">
    <property type="entry name" value="DUF2256 DOMAIN-CONTAINING PROTEIN"/>
    <property type="match status" value="1"/>
</dbReference>
<organism evidence="2">
    <name type="scientific">uncultured Frankineae bacterium</name>
    <dbReference type="NCBI Taxonomy" id="437475"/>
    <lineage>
        <taxon>Bacteria</taxon>
        <taxon>Bacillati</taxon>
        <taxon>Actinomycetota</taxon>
        <taxon>Actinomycetes</taxon>
        <taxon>Frankiales</taxon>
        <taxon>environmental samples</taxon>
    </lineage>
</organism>
<dbReference type="EMBL" id="CADCUE010000217">
    <property type="protein sequence ID" value="CAA9350522.1"/>
    <property type="molecule type" value="Genomic_DNA"/>
</dbReference>
<dbReference type="PANTHER" id="PTHR37463">
    <property type="entry name" value="GSL3115 PROTEIN"/>
    <property type="match status" value="1"/>
</dbReference>
<feature type="region of interest" description="Disordered" evidence="1">
    <location>
        <begin position="104"/>
        <end position="124"/>
    </location>
</feature>
<dbReference type="Pfam" id="PF10013">
    <property type="entry name" value="DUF2256"/>
    <property type="match status" value="1"/>
</dbReference>
<dbReference type="InterPro" id="IPR036390">
    <property type="entry name" value="WH_DNA-bd_sf"/>
</dbReference>
<dbReference type="InterPro" id="IPR017136">
    <property type="entry name" value="UCP037205"/>
</dbReference>
<evidence type="ECO:0000256" key="1">
    <source>
        <dbReference type="SAM" id="MobiDB-lite"/>
    </source>
</evidence>
<dbReference type="Pfam" id="PF11625">
    <property type="entry name" value="DUF3253"/>
    <property type="match status" value="1"/>
</dbReference>
<dbReference type="AlphaFoldDB" id="A0A6J4M711"/>
<dbReference type="InterPro" id="IPR021660">
    <property type="entry name" value="DUF3253"/>
</dbReference>
<gene>
    <name evidence="2" type="ORF">AVDCRST_MAG16-2339</name>
</gene>
<dbReference type="Gene3D" id="1.10.10.10">
    <property type="entry name" value="Winged helix-like DNA-binding domain superfamily/Winged helix DNA-binding domain"/>
    <property type="match status" value="1"/>
</dbReference>
<name>A0A6J4M711_9ACTN</name>
<evidence type="ECO:0000313" key="2">
    <source>
        <dbReference type="EMBL" id="CAA9350522.1"/>
    </source>
</evidence>
<dbReference type="InterPro" id="IPR036388">
    <property type="entry name" value="WH-like_DNA-bd_sf"/>
</dbReference>
<feature type="compositionally biased region" description="Basic residues" evidence="1">
    <location>
        <begin position="115"/>
        <end position="124"/>
    </location>
</feature>